<accession>A0A5J4Z7I1</accession>
<organism evidence="4 5">
    <name type="scientific">Porphyridium purpureum</name>
    <name type="common">Red alga</name>
    <name type="synonym">Porphyridium cruentum</name>
    <dbReference type="NCBI Taxonomy" id="35688"/>
    <lineage>
        <taxon>Eukaryota</taxon>
        <taxon>Rhodophyta</taxon>
        <taxon>Bangiophyceae</taxon>
        <taxon>Porphyridiales</taxon>
        <taxon>Porphyridiaceae</taxon>
        <taxon>Porphyridium</taxon>
    </lineage>
</organism>
<dbReference type="OrthoDB" id="21502at2759"/>
<dbReference type="EMBL" id="VRMN01000001">
    <property type="protein sequence ID" value="KAA8498783.1"/>
    <property type="molecule type" value="Genomic_DNA"/>
</dbReference>
<dbReference type="Pfam" id="PF03399">
    <property type="entry name" value="SAC3_GANP"/>
    <property type="match status" value="1"/>
</dbReference>
<evidence type="ECO:0000256" key="2">
    <source>
        <dbReference type="SAM" id="MobiDB-lite"/>
    </source>
</evidence>
<dbReference type="PANTHER" id="PTHR12436:SF3">
    <property type="entry name" value="GERMINAL-CENTER ASSOCIATED NUCLEAR PROTEIN"/>
    <property type="match status" value="1"/>
</dbReference>
<evidence type="ECO:0000313" key="5">
    <source>
        <dbReference type="Proteomes" id="UP000324585"/>
    </source>
</evidence>
<keyword evidence="5" id="KW-1185">Reference proteome</keyword>
<dbReference type="GO" id="GO:0006406">
    <property type="term" value="P:mRNA export from nucleus"/>
    <property type="evidence" value="ECO:0007669"/>
    <property type="project" value="TreeGrafter"/>
</dbReference>
<dbReference type="InterPro" id="IPR045107">
    <property type="entry name" value="SAC3/GANP/THP3"/>
</dbReference>
<evidence type="ECO:0000256" key="1">
    <source>
        <dbReference type="SAM" id="Coils"/>
    </source>
</evidence>
<dbReference type="InterPro" id="IPR005062">
    <property type="entry name" value="SAC3/GANP/THP3_conserved"/>
</dbReference>
<feature type="compositionally biased region" description="Basic and acidic residues" evidence="2">
    <location>
        <begin position="426"/>
        <end position="436"/>
    </location>
</feature>
<feature type="region of interest" description="Disordered" evidence="2">
    <location>
        <begin position="291"/>
        <end position="346"/>
    </location>
</feature>
<keyword evidence="1" id="KW-0175">Coiled coil</keyword>
<protein>
    <submittedName>
        <fullName evidence="4">Germinal-center associated nuclear protein</fullName>
    </submittedName>
</protein>
<name>A0A5J4Z7I1_PORPP</name>
<feature type="coiled-coil region" evidence="1">
    <location>
        <begin position="1139"/>
        <end position="1179"/>
    </location>
</feature>
<dbReference type="PANTHER" id="PTHR12436">
    <property type="entry name" value="80 KDA MCM3-ASSOCIATED PROTEIN"/>
    <property type="match status" value="1"/>
</dbReference>
<feature type="compositionally biased region" description="Polar residues" evidence="2">
    <location>
        <begin position="202"/>
        <end position="215"/>
    </location>
</feature>
<feature type="region of interest" description="Disordered" evidence="2">
    <location>
        <begin position="916"/>
        <end position="956"/>
    </location>
</feature>
<feature type="region of interest" description="Disordered" evidence="2">
    <location>
        <begin position="968"/>
        <end position="1027"/>
    </location>
</feature>
<feature type="compositionally biased region" description="Low complexity" evidence="2">
    <location>
        <begin position="1016"/>
        <end position="1025"/>
    </location>
</feature>
<feature type="compositionally biased region" description="Polar residues" evidence="2">
    <location>
        <begin position="76"/>
        <end position="91"/>
    </location>
</feature>
<dbReference type="Gene3D" id="1.25.40.990">
    <property type="match status" value="1"/>
</dbReference>
<feature type="compositionally biased region" description="Basic and acidic residues" evidence="2">
    <location>
        <begin position="444"/>
        <end position="455"/>
    </location>
</feature>
<evidence type="ECO:0000259" key="3">
    <source>
        <dbReference type="Pfam" id="PF03399"/>
    </source>
</evidence>
<comment type="caution">
    <text evidence="4">The sequence shown here is derived from an EMBL/GenBank/DDBJ whole genome shotgun (WGS) entry which is preliminary data.</text>
</comment>
<feature type="compositionally biased region" description="Low complexity" evidence="2">
    <location>
        <begin position="109"/>
        <end position="123"/>
    </location>
</feature>
<proteinExistence type="predicted"/>
<dbReference type="GO" id="GO:0070390">
    <property type="term" value="C:transcription export complex 2"/>
    <property type="evidence" value="ECO:0007669"/>
    <property type="project" value="TreeGrafter"/>
</dbReference>
<feature type="compositionally biased region" description="Basic and acidic residues" evidence="2">
    <location>
        <begin position="406"/>
        <end position="418"/>
    </location>
</feature>
<dbReference type="Proteomes" id="UP000324585">
    <property type="component" value="Unassembled WGS sequence"/>
</dbReference>
<reference evidence="5" key="1">
    <citation type="journal article" date="2019" name="Nat. Commun.">
        <title>Expansion of phycobilisome linker gene families in mesophilic red algae.</title>
        <authorList>
            <person name="Lee J."/>
            <person name="Kim D."/>
            <person name="Bhattacharya D."/>
            <person name="Yoon H.S."/>
        </authorList>
    </citation>
    <scope>NUCLEOTIDE SEQUENCE [LARGE SCALE GENOMIC DNA]</scope>
    <source>
        <strain evidence="5">CCMP 1328</strain>
    </source>
</reference>
<feature type="region of interest" description="Disordered" evidence="2">
    <location>
        <begin position="374"/>
        <end position="462"/>
    </location>
</feature>
<feature type="compositionally biased region" description="Polar residues" evidence="2">
    <location>
        <begin position="935"/>
        <end position="953"/>
    </location>
</feature>
<feature type="compositionally biased region" description="Basic and acidic residues" evidence="2">
    <location>
        <begin position="319"/>
        <end position="334"/>
    </location>
</feature>
<feature type="region of interest" description="Disordered" evidence="2">
    <location>
        <begin position="845"/>
        <end position="885"/>
    </location>
</feature>
<dbReference type="GO" id="GO:0005737">
    <property type="term" value="C:cytoplasm"/>
    <property type="evidence" value="ECO:0007669"/>
    <property type="project" value="TreeGrafter"/>
</dbReference>
<sequence>MERTGDAQTPAAFGFANRNGFGGMQAPTFGFGGAAPAASVAMSAAHAAGSTGTWVTGGGGFGGQTAFGTADAAHVPSSTEMDQNVAASHSHAQFPASSAHQIQGGGGQAQAKASSATAWFGAAAPPPSHPQQHGAGPGNLEYDFRTGGSPSHDASRVRAAFDLQPAQQYSASRTFTPYAVPASARPDSRQASTHNAGEMMSDGTTQAPLPSSHDTLTFGKLPDGSQPAHAQVRPFSDTLRMSVKPPQVLNRNELASFFMNQIQLSPESITVLSRGTSAVVKFSDPRTAKEALKRSRAATTGLDMRISFQKAPEPSGSESDGKAPRARPEHDASGPEKAPSSSRLALSHARARTTWINPALLSPAQALTTGDAVADAPFNQPGAGEWSESEPGHDAGDDEDDDDAEFRDSDGSDTKIDEGGDEGEEHIEGEGFDSRRSPLSSRAQRFEKGSRKETSRGASGAAVTTEWRVVGEKQDLEQSECLVGTCLDMCPAKERIDRQEQRDLSIFEILPGTGANGEASLVDHAHAVKKYARSAAASEAARPEQIRPPQVLVRTMDYLIDEILDKGERNFAGATFVDVHNFVRDRTRSIRQDFTYQGIRSMDCVRVHEEAVRFHILSEFELRAEDPSVFSSAQNMEQLKKCLTSLREMYGELRRTQDQHAISGLHEGEMTAYQVVLTGDLQGLLRMLDAEVLASPLITLAVRALVAEKQKDFWTFFHVLRMSPYLMACLLYKMLDGMRHTALMCLAKASRSTKDSMTLGELVRLLDLASVDDGIQFLEHYGLEAVSDERDEDLAIDALVINFRPDPPVDLLQYLPWSSIGKGEPLIEAKARLIGSRAQITRGAACSSADAPPGIDIPRTVPLTKKPASELQPSGDSGLSGEMKPKVDASKRLDAFRKRLMQQKKVSDAGIAMVSEAEMSSPAQEQAAEEHCTSRSKVPGSTGQVSSAEQGTASDAVATAPEQRIGIFGSAQKPPKGPIPDQTKGSNVSAKSTTATPSAALGRAATTVPPPPFPRLLPSSGGSPRDMAVLAGASVKQNVRAPVSTSTTEPRMLSKSALETGIGLIARPSVDEEDPIRARAILPAESGAVSAPADKMFGTNKVNLRPNPPVPVNAQIQEGHAREELAKKQQEMRDTQVLKQIERRALAEQRQRLLEQEERERLEHEKQVQRQRVRHVERVHSILDRLREDLTELEVHIVDGAMGRFDALALPLFRTSLVSSQTQSQLQNVHFLQNEANAMAELETILYESETWTKRLESTSIAADEIIQSVVVDDGKGSGRNSNTEAVWDLYTALRSKVQLLVDKIAEFMSEVFHQYETLQRKRERKRAVLAAMTRPSLAGHTPTNLCHRYRSPNGLHSVSPNSRQRLEAFVRCRRDMFARLLSEEQAKCGIPRFKLVMVAWQESDRSAAHVAEWIRCVFEIAPRDCNGSAEQSAERTQVLLLPDDFELENARKRAAKRKRTCVRSTGETSVVAHFLADSGEVAPVLANESGVFVLLATVEVVLEGQAGFALSQRSHVLLESMALSMHRRECGATGLAVVCAVAGDAPDLEKGDEHFRKMIQAIVGPHVLLLHVAQISLVNRLTERPPDRCRLSDGASAPETTPKTETMFVPDWLPDCAARCISATLQATLRHSAFPRTRLVSLSDALGEQMYDSLERFCEALPDYGRLVMLDAPSCGIMGSTGALAWHDAACAWREGAQSSVNELRFHRDACALEFLASRAILDRAVFAAEQMHSVILSAVEQSVHFDNIPRSQPASITFLDLAGVPSSVRALARSCTQWAEISLLQYVSSISGALSIFLSCHLQRIGVDEDLRVEVIEVDVTPQIARRARIGVQTMSRCLPGVIATDNRTLVSVESMEMDDDAANQM</sequence>
<feature type="region of interest" description="Disordered" evidence="2">
    <location>
        <begin position="181"/>
        <end position="233"/>
    </location>
</feature>
<feature type="domain" description="SAC3/GANP/THP3 conserved" evidence="3">
    <location>
        <begin position="489"/>
        <end position="785"/>
    </location>
</feature>
<feature type="compositionally biased region" description="Low complexity" evidence="2">
    <location>
        <begin position="989"/>
        <end position="1000"/>
    </location>
</feature>
<feature type="region of interest" description="Disordered" evidence="2">
    <location>
        <begin position="72"/>
        <end position="155"/>
    </location>
</feature>
<feature type="compositionally biased region" description="Acidic residues" evidence="2">
    <location>
        <begin position="396"/>
        <end position="405"/>
    </location>
</feature>
<gene>
    <name evidence="4" type="ORF">FVE85_6368</name>
</gene>
<evidence type="ECO:0000313" key="4">
    <source>
        <dbReference type="EMBL" id="KAA8498783.1"/>
    </source>
</evidence>